<comment type="caution">
    <text evidence="2">The sequence shown here is derived from an EMBL/GenBank/DDBJ whole genome shotgun (WGS) entry which is preliminary data.</text>
</comment>
<gene>
    <name evidence="2" type="ORF">B0A50_06653</name>
</gene>
<feature type="compositionally biased region" description="Low complexity" evidence="1">
    <location>
        <begin position="53"/>
        <end position="81"/>
    </location>
</feature>
<proteinExistence type="predicted"/>
<protein>
    <submittedName>
        <fullName evidence="2">Uncharacterized protein</fullName>
    </submittedName>
</protein>
<dbReference type="EMBL" id="NAJL01000043">
    <property type="protein sequence ID" value="TKA24496.1"/>
    <property type="molecule type" value="Genomic_DNA"/>
</dbReference>
<feature type="region of interest" description="Disordered" evidence="1">
    <location>
        <begin position="19"/>
        <end position="194"/>
    </location>
</feature>
<evidence type="ECO:0000256" key="1">
    <source>
        <dbReference type="SAM" id="MobiDB-lite"/>
    </source>
</evidence>
<dbReference type="Proteomes" id="UP000308549">
    <property type="component" value="Unassembled WGS sequence"/>
</dbReference>
<dbReference type="OrthoDB" id="3901749at2759"/>
<name>A0A4U0TRG6_9PEZI</name>
<keyword evidence="3" id="KW-1185">Reference proteome</keyword>
<evidence type="ECO:0000313" key="3">
    <source>
        <dbReference type="Proteomes" id="UP000308549"/>
    </source>
</evidence>
<evidence type="ECO:0000313" key="2">
    <source>
        <dbReference type="EMBL" id="TKA24496.1"/>
    </source>
</evidence>
<reference evidence="2 3" key="1">
    <citation type="submission" date="2017-03" db="EMBL/GenBank/DDBJ databases">
        <title>Genomes of endolithic fungi from Antarctica.</title>
        <authorList>
            <person name="Coleine C."/>
            <person name="Masonjones S."/>
            <person name="Stajich J.E."/>
        </authorList>
    </citation>
    <scope>NUCLEOTIDE SEQUENCE [LARGE SCALE GENOMIC DNA]</scope>
    <source>
        <strain evidence="2 3">CCFEE 6315</strain>
    </source>
</reference>
<sequence>MSPSHPPEPIIRDFALAPFPTNATPAHDNDKPWYSSLDALPSSQTFNEIDFPTSSSQQQTATKSSIFSSSSPSPPASTRRFSNAEIERLIDEDLDAENDIAAPWGGKEGGEGGTNQTESSAHDGSPITPAIPISASRINMNRHYHEPEHPDDNQPLRRRVSNPRPPTFSSRPKPRPKTNSNDNKSSRNPPDQTLQFCLEVPEPTGNQRRQARCTVLSDRDAGAVGAEGCGMKGARVVCGGGKGAECFCGSGVGGGGGSGGGREGMEW</sequence>
<feature type="compositionally biased region" description="Polar residues" evidence="1">
    <location>
        <begin position="177"/>
        <end position="194"/>
    </location>
</feature>
<accession>A0A4U0TRG6</accession>
<organism evidence="2 3">
    <name type="scientific">Salinomyces thailandicus</name>
    <dbReference type="NCBI Taxonomy" id="706561"/>
    <lineage>
        <taxon>Eukaryota</taxon>
        <taxon>Fungi</taxon>
        <taxon>Dikarya</taxon>
        <taxon>Ascomycota</taxon>
        <taxon>Pezizomycotina</taxon>
        <taxon>Dothideomycetes</taxon>
        <taxon>Dothideomycetidae</taxon>
        <taxon>Mycosphaerellales</taxon>
        <taxon>Teratosphaeriaceae</taxon>
        <taxon>Salinomyces</taxon>
    </lineage>
</organism>
<dbReference type="AlphaFoldDB" id="A0A4U0TRG6"/>
<feature type="compositionally biased region" description="Basic and acidic residues" evidence="1">
    <location>
        <begin position="143"/>
        <end position="155"/>
    </location>
</feature>